<sequence>MAWELLVILLLVALNGFLAMSELAVVSSRRARLQQWAQKGRCGALDVPPARQPAE</sequence>
<evidence type="ECO:0000313" key="4">
    <source>
        <dbReference type="Proteomes" id="UP000516369"/>
    </source>
</evidence>
<dbReference type="KEGG" id="dvn:HQ394_12300"/>
<dbReference type="InterPro" id="IPR002550">
    <property type="entry name" value="CNNM"/>
</dbReference>
<accession>A0A7H1N6G4</accession>
<keyword evidence="4" id="KW-1185">Reference proteome</keyword>
<keyword evidence="1" id="KW-0812">Transmembrane</keyword>
<organism evidence="3 4">
    <name type="scientific">Defluviicoccus vanus</name>
    <dbReference type="NCBI Taxonomy" id="111831"/>
    <lineage>
        <taxon>Bacteria</taxon>
        <taxon>Pseudomonadati</taxon>
        <taxon>Pseudomonadota</taxon>
        <taxon>Alphaproteobacteria</taxon>
        <taxon>Rhodospirillales</taxon>
        <taxon>Rhodospirillaceae</taxon>
        <taxon>Defluviicoccus</taxon>
    </lineage>
</organism>
<keyword evidence="1" id="KW-0472">Membrane</keyword>
<dbReference type="Pfam" id="PF01595">
    <property type="entry name" value="CNNM"/>
    <property type="match status" value="1"/>
</dbReference>
<evidence type="ECO:0000256" key="1">
    <source>
        <dbReference type="PROSITE-ProRule" id="PRU01193"/>
    </source>
</evidence>
<protein>
    <submittedName>
        <fullName evidence="3">DUF21 domain-containing protein</fullName>
    </submittedName>
</protein>
<dbReference type="GO" id="GO:0016020">
    <property type="term" value="C:membrane"/>
    <property type="evidence" value="ECO:0007669"/>
    <property type="project" value="UniProtKB-UniRule"/>
</dbReference>
<evidence type="ECO:0000313" key="3">
    <source>
        <dbReference type="EMBL" id="QNT71300.1"/>
    </source>
</evidence>
<dbReference type="PROSITE" id="PS51846">
    <property type="entry name" value="CNNM"/>
    <property type="match status" value="1"/>
</dbReference>
<proteinExistence type="predicted"/>
<evidence type="ECO:0000259" key="2">
    <source>
        <dbReference type="PROSITE" id="PS51846"/>
    </source>
</evidence>
<name>A0A7H1N6G4_9PROT</name>
<dbReference type="Proteomes" id="UP000516369">
    <property type="component" value="Chromosome"/>
</dbReference>
<gene>
    <name evidence="3" type="ORF">HQ394_12300</name>
</gene>
<feature type="domain" description="CNNM transmembrane" evidence="2">
    <location>
        <begin position="1"/>
        <end position="55"/>
    </location>
</feature>
<dbReference type="AlphaFoldDB" id="A0A7H1N6G4"/>
<reference evidence="3 4" key="1">
    <citation type="submission" date="2020-05" db="EMBL/GenBank/DDBJ databases">
        <title>Complete closed genome sequence of Defluviicoccus vanus.</title>
        <authorList>
            <person name="Bessarab I."/>
            <person name="Arumugam K."/>
            <person name="Maszenan A.M."/>
            <person name="Seviour R.J."/>
            <person name="Williams R.B."/>
        </authorList>
    </citation>
    <scope>NUCLEOTIDE SEQUENCE [LARGE SCALE GENOMIC DNA]</scope>
    <source>
        <strain evidence="3 4">Ben 114</strain>
    </source>
</reference>
<keyword evidence="1" id="KW-1133">Transmembrane helix</keyword>
<dbReference type="EMBL" id="CP053923">
    <property type="protein sequence ID" value="QNT71300.1"/>
    <property type="molecule type" value="Genomic_DNA"/>
</dbReference>